<feature type="domain" description="CBS" evidence="4">
    <location>
        <begin position="103"/>
        <end position="160"/>
    </location>
</feature>
<sequence>MMRITVSDVMTKQVVAVEQDTPFKDVARMLVANGISAMPVLDSDGRVIGVVSEGDLMRKEEFREQYHGESYQPSLRTRLRRKVTDRSEDGGTKAAADTAAGLMTAPAVTVAPHASTVRAARLMDEYGVKRLVVVNEEGRLEGVVSRRDLLRTYLCDDEEIRRRVVAGITPRDRWNDRDGIIVEVHDGIVTLSGYIDRRSQAAAAARTAERLDGVVDVHEDLVWRRDDILELPFTWDRP</sequence>
<dbReference type="InterPro" id="IPR051257">
    <property type="entry name" value="Diverse_CBS-Domain"/>
</dbReference>
<organism evidence="5 6">
    <name type="scientific">Nonomuraea rubra</name>
    <dbReference type="NCBI Taxonomy" id="46180"/>
    <lineage>
        <taxon>Bacteria</taxon>
        <taxon>Bacillati</taxon>
        <taxon>Actinomycetota</taxon>
        <taxon>Actinomycetes</taxon>
        <taxon>Streptosporangiales</taxon>
        <taxon>Streptosporangiaceae</taxon>
        <taxon>Nonomuraea</taxon>
    </lineage>
</organism>
<feature type="domain" description="BON" evidence="3">
    <location>
        <begin position="156"/>
        <end position="225"/>
    </location>
</feature>
<evidence type="ECO:0000313" key="5">
    <source>
        <dbReference type="EMBL" id="MBB6553431.1"/>
    </source>
</evidence>
<dbReference type="PIRSF" id="PIRSF036990">
    <property type="entry name" value="UCP036990_CBS_BON"/>
    <property type="match status" value="1"/>
</dbReference>
<dbReference type="PROSITE" id="PS51371">
    <property type="entry name" value="CBS"/>
    <property type="match status" value="2"/>
</dbReference>
<dbReference type="PROSITE" id="PS50914">
    <property type="entry name" value="BON"/>
    <property type="match status" value="1"/>
</dbReference>
<gene>
    <name evidence="5" type="ORF">HD593_008226</name>
</gene>
<dbReference type="Gene3D" id="3.10.580.10">
    <property type="entry name" value="CBS-domain"/>
    <property type="match status" value="1"/>
</dbReference>
<dbReference type="Proteomes" id="UP000565579">
    <property type="component" value="Unassembled WGS sequence"/>
</dbReference>
<evidence type="ECO:0000256" key="1">
    <source>
        <dbReference type="ARBA" id="ARBA00023122"/>
    </source>
</evidence>
<proteinExistence type="predicted"/>
<dbReference type="InterPro" id="IPR007055">
    <property type="entry name" value="BON_dom"/>
</dbReference>
<dbReference type="SUPFAM" id="SSF54631">
    <property type="entry name" value="CBS-domain pair"/>
    <property type="match status" value="1"/>
</dbReference>
<dbReference type="AlphaFoldDB" id="A0A7X0P1R2"/>
<evidence type="ECO:0000259" key="3">
    <source>
        <dbReference type="PROSITE" id="PS50914"/>
    </source>
</evidence>
<dbReference type="InterPro" id="IPR017080">
    <property type="entry name" value="UCP036990_CBS_BON"/>
</dbReference>
<dbReference type="SMART" id="SM00116">
    <property type="entry name" value="CBS"/>
    <property type="match status" value="2"/>
</dbReference>
<evidence type="ECO:0000256" key="2">
    <source>
        <dbReference type="PROSITE-ProRule" id="PRU00703"/>
    </source>
</evidence>
<dbReference type="RefSeq" id="WP_185107635.1">
    <property type="nucleotide sequence ID" value="NZ_BAAAXY010000226.1"/>
</dbReference>
<dbReference type="PANTHER" id="PTHR43080:SF29">
    <property type="entry name" value="OS02G0818000 PROTEIN"/>
    <property type="match status" value="1"/>
</dbReference>
<accession>A0A7X0P1R2</accession>
<evidence type="ECO:0000259" key="4">
    <source>
        <dbReference type="PROSITE" id="PS51371"/>
    </source>
</evidence>
<dbReference type="InterPro" id="IPR046342">
    <property type="entry name" value="CBS_dom_sf"/>
</dbReference>
<dbReference type="CDD" id="cd04586">
    <property type="entry name" value="CBS_pair_BON_assoc"/>
    <property type="match status" value="1"/>
</dbReference>
<keyword evidence="1 2" id="KW-0129">CBS domain</keyword>
<name>A0A7X0P1R2_9ACTN</name>
<dbReference type="Gene3D" id="3.30.1340.30">
    <property type="match status" value="1"/>
</dbReference>
<evidence type="ECO:0000313" key="6">
    <source>
        <dbReference type="Proteomes" id="UP000565579"/>
    </source>
</evidence>
<dbReference type="Pfam" id="PF00571">
    <property type="entry name" value="CBS"/>
    <property type="match status" value="2"/>
</dbReference>
<feature type="domain" description="CBS" evidence="4">
    <location>
        <begin position="10"/>
        <end position="70"/>
    </location>
</feature>
<comment type="caution">
    <text evidence="5">The sequence shown here is derived from an EMBL/GenBank/DDBJ whole genome shotgun (WGS) entry which is preliminary data.</text>
</comment>
<dbReference type="Pfam" id="PF04972">
    <property type="entry name" value="BON"/>
    <property type="match status" value="1"/>
</dbReference>
<dbReference type="EMBL" id="JACHMI010000001">
    <property type="protein sequence ID" value="MBB6553431.1"/>
    <property type="molecule type" value="Genomic_DNA"/>
</dbReference>
<dbReference type="PANTHER" id="PTHR43080">
    <property type="entry name" value="CBS DOMAIN-CONTAINING PROTEIN CBSX3, MITOCHONDRIAL"/>
    <property type="match status" value="1"/>
</dbReference>
<protein>
    <submittedName>
        <fullName evidence="5">CBS domain-containing protein</fullName>
    </submittedName>
</protein>
<dbReference type="InterPro" id="IPR000644">
    <property type="entry name" value="CBS_dom"/>
</dbReference>
<reference evidence="5 6" key="1">
    <citation type="submission" date="2020-08" db="EMBL/GenBank/DDBJ databases">
        <title>Sequencing the genomes of 1000 actinobacteria strains.</title>
        <authorList>
            <person name="Klenk H.-P."/>
        </authorList>
    </citation>
    <scope>NUCLEOTIDE SEQUENCE [LARGE SCALE GENOMIC DNA]</scope>
    <source>
        <strain evidence="5 6">DSM 43768</strain>
    </source>
</reference>
<keyword evidence="6" id="KW-1185">Reference proteome</keyword>